<dbReference type="InterPro" id="IPR011701">
    <property type="entry name" value="MFS"/>
</dbReference>
<reference evidence="9 10" key="1">
    <citation type="submission" date="2017-03" db="EMBL/GenBank/DDBJ databases">
        <title>Foreign affairs: Plasmid Transfer between Roseobacters and Rhizobia.</title>
        <authorList>
            <person name="Bartling P."/>
            <person name="Bunk B."/>
            <person name="Overmann J."/>
            <person name="Brinkmann H."/>
            <person name="Petersen J."/>
        </authorList>
    </citation>
    <scope>NUCLEOTIDE SEQUENCE [LARGE SCALE GENOMIC DNA]</scope>
    <source>
        <strain evidence="9 10">MACL11</strain>
    </source>
</reference>
<evidence type="ECO:0000256" key="4">
    <source>
        <dbReference type="ARBA" id="ARBA00022597"/>
    </source>
</evidence>
<feature type="transmembrane region" description="Helical" evidence="8">
    <location>
        <begin position="284"/>
        <end position="304"/>
    </location>
</feature>
<keyword evidence="3" id="KW-1003">Cell membrane</keyword>
<keyword evidence="6 8" id="KW-1133">Transmembrane helix</keyword>
<dbReference type="KEGG" id="mmed:Mame_00603"/>
<accession>A0A1U9YX72</accession>
<feature type="transmembrane region" description="Helical" evidence="8">
    <location>
        <begin position="371"/>
        <end position="392"/>
    </location>
</feature>
<evidence type="ECO:0000313" key="9">
    <source>
        <dbReference type="EMBL" id="AQZ49980.1"/>
    </source>
</evidence>
<dbReference type="PANTHER" id="PTHR23535">
    <property type="entry name" value="SUGAR EFFLUX TRANSPORTER A-RELATED"/>
    <property type="match status" value="1"/>
</dbReference>
<keyword evidence="2" id="KW-0813">Transport</keyword>
<dbReference type="SUPFAM" id="SSF103473">
    <property type="entry name" value="MFS general substrate transporter"/>
    <property type="match status" value="1"/>
</dbReference>
<dbReference type="eggNOG" id="COG2211">
    <property type="taxonomic scope" value="Bacteria"/>
</dbReference>
<keyword evidence="7 8" id="KW-0472">Membrane</keyword>
<evidence type="ECO:0000256" key="6">
    <source>
        <dbReference type="ARBA" id="ARBA00022989"/>
    </source>
</evidence>
<comment type="subcellular location">
    <subcellularLocation>
        <location evidence="1">Cell membrane</location>
        <topology evidence="1">Multi-pass membrane protein</topology>
    </subcellularLocation>
</comment>
<evidence type="ECO:0000256" key="5">
    <source>
        <dbReference type="ARBA" id="ARBA00022692"/>
    </source>
</evidence>
<dbReference type="RefSeq" id="WP_018065665.1">
    <property type="nucleotide sequence ID" value="NZ_CP020330.1"/>
</dbReference>
<gene>
    <name evidence="9" type="primary">setA</name>
    <name evidence="9" type="ORF">Mame_00603</name>
</gene>
<feature type="transmembrane region" description="Helical" evidence="8">
    <location>
        <begin position="310"/>
        <end position="332"/>
    </location>
</feature>
<dbReference type="GO" id="GO:0022857">
    <property type="term" value="F:transmembrane transporter activity"/>
    <property type="evidence" value="ECO:0007669"/>
    <property type="project" value="InterPro"/>
</dbReference>
<feature type="transmembrane region" description="Helical" evidence="8">
    <location>
        <begin position="344"/>
        <end position="365"/>
    </location>
</feature>
<dbReference type="GO" id="GO:0005886">
    <property type="term" value="C:plasma membrane"/>
    <property type="evidence" value="ECO:0007669"/>
    <property type="project" value="UniProtKB-SubCell"/>
</dbReference>
<organism evidence="9 10">
    <name type="scientific">Martelella mediterranea DSM 17316</name>
    <dbReference type="NCBI Taxonomy" id="1122214"/>
    <lineage>
        <taxon>Bacteria</taxon>
        <taxon>Pseudomonadati</taxon>
        <taxon>Pseudomonadota</taxon>
        <taxon>Alphaproteobacteria</taxon>
        <taxon>Hyphomicrobiales</taxon>
        <taxon>Aurantimonadaceae</taxon>
        <taxon>Martelella</taxon>
    </lineage>
</organism>
<evidence type="ECO:0000256" key="1">
    <source>
        <dbReference type="ARBA" id="ARBA00004651"/>
    </source>
</evidence>
<evidence type="ECO:0000256" key="7">
    <source>
        <dbReference type="ARBA" id="ARBA00023136"/>
    </source>
</evidence>
<dbReference type="Gene3D" id="1.20.1250.20">
    <property type="entry name" value="MFS general substrate transporter like domains"/>
    <property type="match status" value="2"/>
</dbReference>
<dbReference type="InterPro" id="IPR036259">
    <property type="entry name" value="MFS_trans_sf"/>
</dbReference>
<feature type="transmembrane region" description="Helical" evidence="8">
    <location>
        <begin position="220"/>
        <end position="244"/>
    </location>
</feature>
<feature type="transmembrane region" description="Helical" evidence="8">
    <location>
        <begin position="256"/>
        <end position="277"/>
    </location>
</feature>
<dbReference type="EMBL" id="CP020330">
    <property type="protein sequence ID" value="AQZ49980.1"/>
    <property type="molecule type" value="Genomic_DNA"/>
</dbReference>
<proteinExistence type="predicted"/>
<keyword evidence="10" id="KW-1185">Reference proteome</keyword>
<feature type="transmembrane region" description="Helical" evidence="8">
    <location>
        <begin position="172"/>
        <end position="194"/>
    </location>
</feature>
<feature type="transmembrane region" description="Helical" evidence="8">
    <location>
        <begin position="146"/>
        <end position="166"/>
    </location>
</feature>
<evidence type="ECO:0000313" key="10">
    <source>
        <dbReference type="Proteomes" id="UP000191135"/>
    </source>
</evidence>
<protein>
    <submittedName>
        <fullName evidence="9">Sugar efflux transporter A</fullName>
    </submittedName>
</protein>
<name>A0A1U9YX72_9HYPH</name>
<keyword evidence="4" id="KW-0762">Sugar transport</keyword>
<dbReference type="AlphaFoldDB" id="A0A1U9YX72"/>
<feature type="transmembrane region" description="Helical" evidence="8">
    <location>
        <begin position="16"/>
        <end position="37"/>
    </location>
</feature>
<evidence type="ECO:0000256" key="3">
    <source>
        <dbReference type="ARBA" id="ARBA00022475"/>
    </source>
</evidence>
<feature type="transmembrane region" description="Helical" evidence="8">
    <location>
        <begin position="80"/>
        <end position="99"/>
    </location>
</feature>
<keyword evidence="5 8" id="KW-0812">Transmembrane</keyword>
<dbReference type="Proteomes" id="UP000191135">
    <property type="component" value="Chromosome"/>
</dbReference>
<dbReference type="PANTHER" id="PTHR23535:SF2">
    <property type="entry name" value="SUGAR EFFLUX TRANSPORTER A-RELATED"/>
    <property type="match status" value="1"/>
</dbReference>
<feature type="transmembrane region" description="Helical" evidence="8">
    <location>
        <begin position="49"/>
        <end position="68"/>
    </location>
</feature>
<evidence type="ECO:0000256" key="8">
    <source>
        <dbReference type="SAM" id="Phobius"/>
    </source>
</evidence>
<evidence type="ECO:0000256" key="2">
    <source>
        <dbReference type="ARBA" id="ARBA00022448"/>
    </source>
</evidence>
<sequence>MPNTVSLILKNPSIRISAAGVFCFGFAGAATAPYLSVIGIQELGMSDRAYALVMAAGALISVAASVLIGNLTDRLGSYRLMLALCAVSGFVGFTGVYLLPSIGSFALAKVAFIPLFTALYPLLFANVRTETASLPSAEVASVNSGIRAVLSLSWVLVPGVVGVALAESRNMLPAFLFAGMASLACLALFVFGMAKPDKTLRVRPAESFFRAFAAFSQRGLWLRLLAIALMTAMLHMNAAVLPLIVTDQAGGAVADIGVLVGIVAALEIVFIIGWGYAERYVPQVAILIVGTVIYAAYLFLLGNITAVWQAYALTGIAGLGAAAIISIPVTYLQNLIAHKAGLGASLISVNMFASAGIAAAQFAIGTRVTDYAGTAILSAAAGFAGALLVFFLDRRRS</sequence>
<feature type="transmembrane region" description="Helical" evidence="8">
    <location>
        <begin position="105"/>
        <end position="125"/>
    </location>
</feature>
<dbReference type="STRING" id="1122214.Mame_00603"/>
<dbReference type="Pfam" id="PF07690">
    <property type="entry name" value="MFS_1"/>
    <property type="match status" value="1"/>
</dbReference>
<dbReference type="OrthoDB" id="1491684at2"/>